<dbReference type="PROSITE" id="PS51186">
    <property type="entry name" value="GNAT"/>
    <property type="match status" value="1"/>
</dbReference>
<dbReference type="AlphaFoldDB" id="A0A238KYL6"/>
<dbReference type="InterPro" id="IPR050832">
    <property type="entry name" value="Bact_Acetyltransf"/>
</dbReference>
<dbReference type="OrthoDB" id="2436196at2"/>
<proteinExistence type="predicted"/>
<name>A0A238KYL6_9RHOB</name>
<dbReference type="InterPro" id="IPR000182">
    <property type="entry name" value="GNAT_dom"/>
</dbReference>
<dbReference type="Proteomes" id="UP000207598">
    <property type="component" value="Unassembled WGS sequence"/>
</dbReference>
<sequence>MMSALLHTSAPLCPDPTGTVPAYRIASVTEVTDRRALDDLLLEYYGVIVGKLTAGGVPHGYTPEDLKASFWPNLHRVLPPTGRLILVHDDADRLVGCGTLQQVRADAGELKRLYVRPEAKGHRLGRAIVDARIEAARDMGWTTLLVNAIRGNRDMLQIYESLGFRFIDRYPECSDPIEMDPYFIYMQYDIT</sequence>
<dbReference type="CDD" id="cd04301">
    <property type="entry name" value="NAT_SF"/>
    <property type="match status" value="1"/>
</dbReference>
<keyword evidence="1 4" id="KW-0808">Transferase</keyword>
<feature type="domain" description="N-acetyltransferase" evidence="3">
    <location>
        <begin position="23"/>
        <end position="191"/>
    </location>
</feature>
<organism evidence="4 5">
    <name type="scientific">Maliponia aquimaris</name>
    <dbReference type="NCBI Taxonomy" id="1673631"/>
    <lineage>
        <taxon>Bacteria</taxon>
        <taxon>Pseudomonadati</taxon>
        <taxon>Pseudomonadota</taxon>
        <taxon>Alphaproteobacteria</taxon>
        <taxon>Rhodobacterales</taxon>
        <taxon>Paracoccaceae</taxon>
        <taxon>Maliponia</taxon>
    </lineage>
</organism>
<evidence type="ECO:0000259" key="3">
    <source>
        <dbReference type="PROSITE" id="PS51186"/>
    </source>
</evidence>
<dbReference type="Pfam" id="PF00583">
    <property type="entry name" value="Acetyltransf_1"/>
    <property type="match status" value="1"/>
</dbReference>
<accession>A0A238KYL6</accession>
<evidence type="ECO:0000256" key="1">
    <source>
        <dbReference type="ARBA" id="ARBA00022679"/>
    </source>
</evidence>
<dbReference type="SUPFAM" id="SSF55729">
    <property type="entry name" value="Acyl-CoA N-acyltransferases (Nat)"/>
    <property type="match status" value="1"/>
</dbReference>
<keyword evidence="5" id="KW-1185">Reference proteome</keyword>
<reference evidence="4 5" key="1">
    <citation type="submission" date="2017-05" db="EMBL/GenBank/DDBJ databases">
        <authorList>
            <person name="Song R."/>
            <person name="Chenine A.L."/>
            <person name="Ruprecht R.M."/>
        </authorList>
    </citation>
    <scope>NUCLEOTIDE SEQUENCE [LARGE SCALE GENOMIC DNA]</scope>
    <source>
        <strain evidence="4 5">CECT 8898</strain>
    </source>
</reference>
<gene>
    <name evidence="4" type="primary">argA</name>
    <name evidence="4" type="ORF">MAA8898_03797</name>
</gene>
<evidence type="ECO:0000313" key="5">
    <source>
        <dbReference type="Proteomes" id="UP000207598"/>
    </source>
</evidence>
<dbReference type="GO" id="GO:0016747">
    <property type="term" value="F:acyltransferase activity, transferring groups other than amino-acyl groups"/>
    <property type="evidence" value="ECO:0007669"/>
    <property type="project" value="InterPro"/>
</dbReference>
<dbReference type="EC" id="2.3.1.1" evidence="4"/>
<keyword evidence="2 4" id="KW-0012">Acyltransferase</keyword>
<protein>
    <submittedName>
        <fullName evidence="4">Amino-acid acetyltransferase</fullName>
        <ecNumber evidence="4">2.3.1.1</ecNumber>
    </submittedName>
</protein>
<dbReference type="Gene3D" id="3.40.630.30">
    <property type="match status" value="1"/>
</dbReference>
<evidence type="ECO:0000256" key="2">
    <source>
        <dbReference type="ARBA" id="ARBA00023315"/>
    </source>
</evidence>
<dbReference type="InterPro" id="IPR016181">
    <property type="entry name" value="Acyl_CoA_acyltransferase"/>
</dbReference>
<dbReference type="EMBL" id="FXYF01000012">
    <property type="protein sequence ID" value="SMX47913.1"/>
    <property type="molecule type" value="Genomic_DNA"/>
</dbReference>
<evidence type="ECO:0000313" key="4">
    <source>
        <dbReference type="EMBL" id="SMX47913.1"/>
    </source>
</evidence>
<dbReference type="PANTHER" id="PTHR43877">
    <property type="entry name" value="AMINOALKYLPHOSPHONATE N-ACETYLTRANSFERASE-RELATED-RELATED"/>
    <property type="match status" value="1"/>
</dbReference>
<dbReference type="PANTHER" id="PTHR43877:SF2">
    <property type="entry name" value="AMINOALKYLPHOSPHONATE N-ACETYLTRANSFERASE-RELATED"/>
    <property type="match status" value="1"/>
</dbReference>